<evidence type="ECO:0000313" key="2">
    <source>
        <dbReference type="Proteomes" id="UP000182054"/>
    </source>
</evidence>
<evidence type="ECO:0000313" key="1">
    <source>
        <dbReference type="EMBL" id="SFA45036.1"/>
    </source>
</evidence>
<sequence>MGRDQFETIVELLIRRQWDDYANVTVPNGSGGDDGIDINVEKPNQHRRIYQLKYFRDGFSGDKKTTRQKQIRKSYISATKHQPDEWLLVVPTKLTPGEREFVLGLGDPDGPRIEIVDQVELDTLMINFPDVYRYLDRDALRASAILYGQEVAALLGGVTDVVNRVKALGELADTMDLHWGLDFRRVGDHVTYSARPKTADAHLKSPITFTVDGRLGPDDAALRSAMRSTFGFGASDPVLLPAGAVQRLTINGPSFIAGVHHNIEMQFNPISSNPNIGAAAQLTFESPTGSMLGQFEGEVTHIGHGAEGGSLELAFNDRHLELRIMFPLAEESSDPVDVRVGYSLQKIRPHDAVEVLSVNEMLRSPDLVLKVALEDQHLLTVQQQDPGMTPPLDPDVPIIKAIAEDLLVVQSHCKQSFQLPLTVTQNERIDLRVARLLVEGHAVESPAIANVTGVLSGSDSPELRTMLSDISCPRFPLEYEFTIGRKTMNIGAVFVSDPETSVLNPAVAIEHLDRGTAEGVQITFVPGSTAYFRAVLVERAQDRHFVDPPTRWNLEGITQPIKS</sequence>
<organism evidence="1 2">
    <name type="scientific">Rhodococcoides kroppenstedtii</name>
    <dbReference type="NCBI Taxonomy" id="293050"/>
    <lineage>
        <taxon>Bacteria</taxon>
        <taxon>Bacillati</taxon>
        <taxon>Actinomycetota</taxon>
        <taxon>Actinomycetes</taxon>
        <taxon>Mycobacteriales</taxon>
        <taxon>Nocardiaceae</taxon>
        <taxon>Rhodococcoides</taxon>
    </lineage>
</organism>
<keyword evidence="1" id="KW-0255">Endonuclease</keyword>
<keyword evidence="1" id="KW-0540">Nuclease</keyword>
<dbReference type="GO" id="GO:0004519">
    <property type="term" value="F:endonuclease activity"/>
    <property type="evidence" value="ECO:0007669"/>
    <property type="project" value="UniProtKB-KW"/>
</dbReference>
<dbReference type="EMBL" id="FOJN01000003">
    <property type="protein sequence ID" value="SFA45036.1"/>
    <property type="molecule type" value="Genomic_DNA"/>
</dbReference>
<dbReference type="AlphaFoldDB" id="A0A1I0T1Y2"/>
<dbReference type="Proteomes" id="UP000182054">
    <property type="component" value="Unassembled WGS sequence"/>
</dbReference>
<dbReference type="RefSeq" id="WP_170851452.1">
    <property type="nucleotide sequence ID" value="NZ_FOJN01000003.1"/>
</dbReference>
<keyword evidence="1" id="KW-0378">Hydrolase</keyword>
<proteinExistence type="predicted"/>
<accession>A0A1I0T1Y2</accession>
<name>A0A1I0T1Y2_9NOCA</name>
<reference evidence="1 2" key="1">
    <citation type="submission" date="2016-10" db="EMBL/GenBank/DDBJ databases">
        <authorList>
            <person name="de Groot N.N."/>
        </authorList>
    </citation>
    <scope>NUCLEOTIDE SEQUENCE [LARGE SCALE GENOMIC DNA]</scope>
    <source>
        <strain evidence="1 2">DSM 44908</strain>
    </source>
</reference>
<protein>
    <submittedName>
        <fullName evidence="1">Restriction endonuclease</fullName>
    </submittedName>
</protein>
<dbReference type="GeneID" id="85485048"/>
<gene>
    <name evidence="1" type="ORF">SAMN05444374_103194</name>
</gene>